<dbReference type="PROSITE" id="PS50878">
    <property type="entry name" value="RT_POL"/>
    <property type="match status" value="1"/>
</dbReference>
<dbReference type="SUPFAM" id="SSF56672">
    <property type="entry name" value="DNA/RNA polymerases"/>
    <property type="match status" value="1"/>
</dbReference>
<protein>
    <submittedName>
        <fullName evidence="3">Uncharacterized protein LOC108850813</fullName>
    </submittedName>
</protein>
<dbReference type="InterPro" id="IPR005135">
    <property type="entry name" value="Endo/exonuclease/phosphatase"/>
</dbReference>
<dbReference type="InterPro" id="IPR043502">
    <property type="entry name" value="DNA/RNA_pol_sf"/>
</dbReference>
<dbReference type="Proteomes" id="UP000504610">
    <property type="component" value="Chromosome 8"/>
</dbReference>
<feature type="domain" description="Reverse transcriptase" evidence="1">
    <location>
        <begin position="481"/>
        <end position="751"/>
    </location>
</feature>
<dbReference type="RefSeq" id="XP_018479790.2">
    <property type="nucleotide sequence ID" value="XM_018624288.2"/>
</dbReference>
<dbReference type="InterPro" id="IPR002156">
    <property type="entry name" value="RNaseH_domain"/>
</dbReference>
<dbReference type="PANTHER" id="PTHR33116">
    <property type="entry name" value="REVERSE TRANSCRIPTASE ZINC-BINDING DOMAIN-CONTAINING PROTEIN-RELATED-RELATED"/>
    <property type="match status" value="1"/>
</dbReference>
<dbReference type="Pfam" id="PF03372">
    <property type="entry name" value="Exo_endo_phos"/>
    <property type="match status" value="1"/>
</dbReference>
<dbReference type="PANTHER" id="PTHR33116:SF86">
    <property type="entry name" value="REVERSE TRANSCRIPTASE DOMAIN-CONTAINING PROTEIN"/>
    <property type="match status" value="1"/>
</dbReference>
<dbReference type="KEGG" id="rsz:108850813"/>
<dbReference type="Pfam" id="PF13966">
    <property type="entry name" value="zf-RVT"/>
    <property type="match status" value="1"/>
</dbReference>
<dbReference type="Gene3D" id="3.60.10.10">
    <property type="entry name" value="Endonuclease/exonuclease/phosphatase"/>
    <property type="match status" value="1"/>
</dbReference>
<dbReference type="CDD" id="cd06222">
    <property type="entry name" value="RNase_H_like"/>
    <property type="match status" value="1"/>
</dbReference>
<dbReference type="CDD" id="cd01650">
    <property type="entry name" value="RT_nLTR_like"/>
    <property type="match status" value="1"/>
</dbReference>
<sequence>MTTLSWNCRGLRSNLTVRRLEEMCREHLPDFLFLLETKNSSDHVIKFQSSLGYDHCHMVDPVGLSGGLALFWRSKYEVKILSASARIIDTEVKLGELVFFMSFVYGDPIRHRRITVWNELQDIGLTRNGGWFLTGDFNEIMNNSEKMGGPPRQESLFFDFRALARNCRLKEIPSSGNRLSWGGVREVLTNGLKEKVWVQCRLDRAFGNAEWFSLFPQAHTLYLDKTGSDHRPIFTSLANSGQRRTGRFTFDKRWCKKPEIATVIKRGWCDKFDAAQGSVSERIKACRQELCKWKRHANVNSSVNIRNLRRKLEVEESKRFPNLAILPSLRVELEKAYDEEESYWKQKSKNTWLKVGDKNTKVFHGWVESRRMKNKVHSLIGDEGVEHFTEDEMGNIAVTYFKNLFTTSGSADATELLEGMEPRVNERMNRDLIRPVSDAEIKKAVKAIKSDSTPGVDGMTGQFFQNFWSIVGPQVTQEVRRFFEDGYLPPDWNYTELCLIPKVPNPNMMKDLRPISLCSVVYKIVSNILCDRLKLVLPHIISPTQGAFVAGRLISGNLLIAHEMIHGLRTNPVCKSDFIAIKTDMSKAYDRVEWDFLESLFLRLGFHQRWVSWIMLCVRSVTYSVLLNGQSFGHFTPQRGIRQGDPLSPFLFILCAEALVHTMEQAERSGSISGMKLAPQCPAVQHLLFADDSFFLCRATLAECAEFLRRLKLYGDSSGQMINFQKSAITFGAGIDPVNRRVLAEFLNIEKEGGDGKYLGLPECFNGSKRELLAFIRENMSKRLRGWFAKKFSYGGKEVLLKSVAMALPVYAMSCFRLTKHHCQKITSAMASFWWDEDGEKKKIHWISWKKLCISKENGGLGFRDIEDFNQALLAKQAWRLLNDPDSLIARIYKGRYFSSSSFMECGKGYRPSYAWRSILFGRELLSKGLIRSVGNGRDTFVWSQQWIMDDCPRRPINKQRDFDANQRVSSLIGEDGQWDIEKLQYFFPENEVLRIRQIHLGPTEDRDIRAYSANGAYTVKSGYKLATKHKETEEVQSMSLRPGVLELKRRIWKVKTVPKIRSFLWRASSGALAVAERLNTRGLNLDTRCRICLSGSESISHVLFVCSKAQEAWALAGFQDLSHLHTLPLTEALSTCLNMMEDVSLLVTQRRAIPWYLWTIWKNRNSLLYADTQESLLNQIQQASEEARLWHVLNDQQEVHSVLRGLNEETQKWEPPIFGYAKCNLHANWRNASLHSGLAYIIRDQSGNVLHHARDAITFSPNRFTAELRCLVWALQSMKDLGYQDVIIASDYRDVISAVKKPKEWPLFRAQLQEIRNLHTSFRSVAFETESISSNQIAREIATSVLRDGRLQSYLALGGPAWLHNRILRESI</sequence>
<proteinExistence type="predicted"/>
<dbReference type="Pfam" id="PF00078">
    <property type="entry name" value="RVT_1"/>
    <property type="match status" value="1"/>
</dbReference>
<name>A0A6J0N567_RAPSA</name>
<keyword evidence="2" id="KW-1185">Reference proteome</keyword>
<evidence type="ECO:0000313" key="2">
    <source>
        <dbReference type="Proteomes" id="UP000504610"/>
    </source>
</evidence>
<dbReference type="Gene3D" id="3.30.420.10">
    <property type="entry name" value="Ribonuclease H-like superfamily/Ribonuclease H"/>
    <property type="match status" value="1"/>
</dbReference>
<dbReference type="GeneID" id="108850813"/>
<dbReference type="InterPro" id="IPR044730">
    <property type="entry name" value="RNase_H-like_dom_plant"/>
</dbReference>
<reference evidence="3" key="2">
    <citation type="submission" date="2025-08" db="UniProtKB">
        <authorList>
            <consortium name="RefSeq"/>
        </authorList>
    </citation>
    <scope>IDENTIFICATION</scope>
    <source>
        <tissue evidence="3">Leaf</tissue>
    </source>
</reference>
<dbReference type="OrthoDB" id="428918at2759"/>
<organism evidence="2 3">
    <name type="scientific">Raphanus sativus</name>
    <name type="common">Radish</name>
    <name type="synonym">Raphanus raphanistrum var. sativus</name>
    <dbReference type="NCBI Taxonomy" id="3726"/>
    <lineage>
        <taxon>Eukaryota</taxon>
        <taxon>Viridiplantae</taxon>
        <taxon>Streptophyta</taxon>
        <taxon>Embryophyta</taxon>
        <taxon>Tracheophyta</taxon>
        <taxon>Spermatophyta</taxon>
        <taxon>Magnoliopsida</taxon>
        <taxon>eudicotyledons</taxon>
        <taxon>Gunneridae</taxon>
        <taxon>Pentapetalae</taxon>
        <taxon>rosids</taxon>
        <taxon>malvids</taxon>
        <taxon>Brassicales</taxon>
        <taxon>Brassicaceae</taxon>
        <taxon>Brassiceae</taxon>
        <taxon>Raphanus</taxon>
    </lineage>
</organism>
<dbReference type="InterPro" id="IPR026960">
    <property type="entry name" value="RVT-Znf"/>
</dbReference>
<dbReference type="InterPro" id="IPR036691">
    <property type="entry name" value="Endo/exonu/phosph_ase_sf"/>
</dbReference>
<dbReference type="GO" id="GO:0003676">
    <property type="term" value="F:nucleic acid binding"/>
    <property type="evidence" value="ECO:0007669"/>
    <property type="project" value="InterPro"/>
</dbReference>
<dbReference type="InterPro" id="IPR000477">
    <property type="entry name" value="RT_dom"/>
</dbReference>
<reference evidence="2" key="1">
    <citation type="journal article" date="2019" name="Database">
        <title>The radish genome database (RadishGD): an integrated information resource for radish genomics.</title>
        <authorList>
            <person name="Yu H.J."/>
            <person name="Baek S."/>
            <person name="Lee Y.J."/>
            <person name="Cho A."/>
            <person name="Mun J.H."/>
        </authorList>
    </citation>
    <scope>NUCLEOTIDE SEQUENCE [LARGE SCALE GENOMIC DNA]</scope>
    <source>
        <strain evidence="2">cv. WK10039</strain>
    </source>
</reference>
<dbReference type="Pfam" id="PF13456">
    <property type="entry name" value="RVT_3"/>
    <property type="match status" value="1"/>
</dbReference>
<accession>A0A6J0N567</accession>
<dbReference type="SUPFAM" id="SSF56219">
    <property type="entry name" value="DNase I-like"/>
    <property type="match status" value="1"/>
</dbReference>
<gene>
    <name evidence="3" type="primary">LOC108850813</name>
</gene>
<dbReference type="GO" id="GO:0004523">
    <property type="term" value="F:RNA-DNA hybrid ribonuclease activity"/>
    <property type="evidence" value="ECO:0007669"/>
    <property type="project" value="InterPro"/>
</dbReference>
<evidence type="ECO:0000313" key="3">
    <source>
        <dbReference type="RefSeq" id="XP_018479790.2"/>
    </source>
</evidence>
<dbReference type="AlphaFoldDB" id="A0A6J0N567"/>
<evidence type="ECO:0000259" key="1">
    <source>
        <dbReference type="PROSITE" id="PS50878"/>
    </source>
</evidence>
<dbReference type="InterPro" id="IPR036397">
    <property type="entry name" value="RNaseH_sf"/>
</dbReference>